<dbReference type="Gene3D" id="3.10.450.50">
    <property type="match status" value="1"/>
</dbReference>
<reference evidence="3" key="1">
    <citation type="journal article" date="2019" name="Int. J. Syst. Evol. Microbiol.">
        <title>The Global Catalogue of Microorganisms (GCM) 10K type strain sequencing project: providing services to taxonomists for standard genome sequencing and annotation.</title>
        <authorList>
            <consortium name="The Broad Institute Genomics Platform"/>
            <consortium name="The Broad Institute Genome Sequencing Center for Infectious Disease"/>
            <person name="Wu L."/>
            <person name="Ma J."/>
        </authorList>
    </citation>
    <scope>NUCLEOTIDE SEQUENCE [LARGE SCALE GENOMIC DNA]</scope>
    <source>
        <strain evidence="3">JCM 31202</strain>
    </source>
</reference>
<dbReference type="RefSeq" id="WP_378305664.1">
    <property type="nucleotide sequence ID" value="NZ_JBHTJA010000116.1"/>
</dbReference>
<sequence length="139" mass="15298">MTSTMSDRDRIVERLAELAAALDRRDWDALAAMFVPSATGYGRTGRDGIVATVRAHLGGCGPSQHLLGNHRVEIRGDEARSLTCARVHHQGAGEAAGLFYECFGEYEDHWTRTPDGWRITSRAFTISHDLGDFTVLRPG</sequence>
<name>A0ABW3EZN7_9ACTN</name>
<evidence type="ECO:0000313" key="2">
    <source>
        <dbReference type="EMBL" id="MFD0905105.1"/>
    </source>
</evidence>
<feature type="domain" description="SnoaL-like" evidence="1">
    <location>
        <begin position="4"/>
        <end position="122"/>
    </location>
</feature>
<protein>
    <submittedName>
        <fullName evidence="2">Nuclear transport factor 2 family protein</fullName>
    </submittedName>
</protein>
<dbReference type="CDD" id="cd00531">
    <property type="entry name" value="NTF2_like"/>
    <property type="match status" value="1"/>
</dbReference>
<accession>A0ABW3EZN7</accession>
<dbReference type="EMBL" id="JBHTJA010000116">
    <property type="protein sequence ID" value="MFD0905105.1"/>
    <property type="molecule type" value="Genomic_DNA"/>
</dbReference>
<organism evidence="2 3">
    <name type="scientific">Actinomadura sediminis</name>
    <dbReference type="NCBI Taxonomy" id="1038904"/>
    <lineage>
        <taxon>Bacteria</taxon>
        <taxon>Bacillati</taxon>
        <taxon>Actinomycetota</taxon>
        <taxon>Actinomycetes</taxon>
        <taxon>Streptosporangiales</taxon>
        <taxon>Thermomonosporaceae</taxon>
        <taxon>Actinomadura</taxon>
    </lineage>
</organism>
<dbReference type="Pfam" id="PF13577">
    <property type="entry name" value="SnoaL_4"/>
    <property type="match status" value="1"/>
</dbReference>
<evidence type="ECO:0000313" key="3">
    <source>
        <dbReference type="Proteomes" id="UP001596972"/>
    </source>
</evidence>
<dbReference type="InterPro" id="IPR037401">
    <property type="entry name" value="SnoaL-like"/>
</dbReference>
<dbReference type="InterPro" id="IPR032710">
    <property type="entry name" value="NTF2-like_dom_sf"/>
</dbReference>
<dbReference type="Proteomes" id="UP001596972">
    <property type="component" value="Unassembled WGS sequence"/>
</dbReference>
<comment type="caution">
    <text evidence="2">The sequence shown here is derived from an EMBL/GenBank/DDBJ whole genome shotgun (WGS) entry which is preliminary data.</text>
</comment>
<evidence type="ECO:0000259" key="1">
    <source>
        <dbReference type="Pfam" id="PF13577"/>
    </source>
</evidence>
<proteinExistence type="predicted"/>
<gene>
    <name evidence="2" type="ORF">ACFQ11_32330</name>
</gene>
<keyword evidence="3" id="KW-1185">Reference proteome</keyword>
<dbReference type="SUPFAM" id="SSF54427">
    <property type="entry name" value="NTF2-like"/>
    <property type="match status" value="1"/>
</dbReference>